<feature type="compositionally biased region" description="Polar residues" evidence="8">
    <location>
        <begin position="180"/>
        <end position="196"/>
    </location>
</feature>
<dbReference type="InterPro" id="IPR051059">
    <property type="entry name" value="VerF-like"/>
</dbReference>
<dbReference type="SMART" id="SM00355">
    <property type="entry name" value="ZnF_C2H2"/>
    <property type="match status" value="2"/>
</dbReference>
<keyword evidence="6" id="KW-0539">Nucleus</keyword>
<feature type="region of interest" description="Disordered" evidence="8">
    <location>
        <begin position="1"/>
        <end position="50"/>
    </location>
</feature>
<feature type="region of interest" description="Disordered" evidence="8">
    <location>
        <begin position="492"/>
        <end position="513"/>
    </location>
</feature>
<feature type="compositionally biased region" description="Low complexity" evidence="8">
    <location>
        <begin position="24"/>
        <end position="50"/>
    </location>
</feature>
<dbReference type="GO" id="GO:0005634">
    <property type="term" value="C:nucleus"/>
    <property type="evidence" value="ECO:0007669"/>
    <property type="project" value="UniProtKB-SubCell"/>
</dbReference>
<dbReference type="GO" id="GO:0000785">
    <property type="term" value="C:chromatin"/>
    <property type="evidence" value="ECO:0007669"/>
    <property type="project" value="TreeGrafter"/>
</dbReference>
<feature type="compositionally biased region" description="Polar residues" evidence="8">
    <location>
        <begin position="136"/>
        <end position="145"/>
    </location>
</feature>
<dbReference type="PANTHER" id="PTHR40626:SF31">
    <property type="entry name" value="TRANSCRIPTIONAL ACTIVATOR_REPRESSOR MOT3"/>
    <property type="match status" value="1"/>
</dbReference>
<dbReference type="Gene3D" id="3.30.160.60">
    <property type="entry name" value="Classic Zinc Finger"/>
    <property type="match status" value="1"/>
</dbReference>
<dbReference type="Proteomes" id="UP000002258">
    <property type="component" value="Chromosome 4"/>
</dbReference>
<evidence type="ECO:0000256" key="7">
    <source>
        <dbReference type="PROSITE-ProRule" id="PRU00042"/>
    </source>
</evidence>
<feature type="compositionally biased region" description="Low complexity" evidence="8">
    <location>
        <begin position="164"/>
        <end position="175"/>
    </location>
</feature>
<dbReference type="PROSITE" id="PS00028">
    <property type="entry name" value="ZINC_FINGER_C2H2_1"/>
    <property type="match status" value="1"/>
</dbReference>
<keyword evidence="2" id="KW-0479">Metal-binding</keyword>
<dbReference type="PANTHER" id="PTHR40626">
    <property type="entry name" value="MIP31509P"/>
    <property type="match status" value="1"/>
</dbReference>
<keyword evidence="11" id="KW-1185">Reference proteome</keyword>
<protein>
    <submittedName>
        <fullName evidence="10">Protein involved in methionine metabolism</fullName>
    </submittedName>
</protein>
<sequence>MEQDQPQFAGSFNSPTSSEKSKRSNANSPSNTRTNNPSPVSQQQVPQLPSQRHLVARNTISGAGAGGAIQTNRVTNTHHFRNYPQLITNSPNRMSYPMFSPQPGPSSPFGGGGASGTGGGPQAGNSPPTKRIRGDTANSPSSPNLNFLLPTQRHTPGSIEQNVSYTRSYSSTSLSGAGKISNSRGSSSHVSPQPLQALTPGPHEGSSTSQQPQQQRQRQENQSTELRSSDSDEDARFLRLAREALVATASGVNPGSTLVDPTIQDLLQRLQYASSPHGNPIKRGNKITANQKGQLNISGFYRQFPNLSNDIFMGNEGGIEGNAAEENVHKSHHPSSNSEGWNFLIGEPITYKTPGVLYNKEENKPNDSIDILRSHSTTSLSDEGYVGGSSRKNSAVAGEDPSRKFLCGKCSMSFRRSSDLKRHEKQHLTIPPNICELCGKGFARKDALKRHMGTLTCKRNADKKLYIENLNYLKEQKAAGLGSRSGTAAGTFASGFSSASNFDRYHLDEDDDE</sequence>
<dbReference type="RefSeq" id="XP_001384567.2">
    <property type="nucleotide sequence ID" value="XM_001384530.1"/>
</dbReference>
<evidence type="ECO:0000256" key="1">
    <source>
        <dbReference type="ARBA" id="ARBA00004123"/>
    </source>
</evidence>
<dbReference type="EMBL" id="CP000498">
    <property type="protein sequence ID" value="ABN66538.2"/>
    <property type="molecule type" value="Genomic_DNA"/>
</dbReference>
<gene>
    <name evidence="10" type="primary">MET32</name>
    <name evidence="10" type="ORF">PICST_67657</name>
</gene>
<keyword evidence="4 7" id="KW-0863">Zinc-finger</keyword>
<dbReference type="InParanoid" id="A3LU82"/>
<dbReference type="InterPro" id="IPR013087">
    <property type="entry name" value="Znf_C2H2_type"/>
</dbReference>
<comment type="subcellular location">
    <subcellularLocation>
        <location evidence="1">Nucleus</location>
    </subcellularLocation>
</comment>
<keyword evidence="3" id="KW-0677">Repeat</keyword>
<evidence type="ECO:0000256" key="2">
    <source>
        <dbReference type="ARBA" id="ARBA00022723"/>
    </source>
</evidence>
<accession>A3LU82</accession>
<dbReference type="GO" id="GO:0000981">
    <property type="term" value="F:DNA-binding transcription factor activity, RNA polymerase II-specific"/>
    <property type="evidence" value="ECO:0007669"/>
    <property type="project" value="InterPro"/>
</dbReference>
<feature type="compositionally biased region" description="Gly residues" evidence="8">
    <location>
        <begin position="109"/>
        <end position="122"/>
    </location>
</feature>
<evidence type="ECO:0000256" key="3">
    <source>
        <dbReference type="ARBA" id="ARBA00022737"/>
    </source>
</evidence>
<dbReference type="GO" id="GO:0008270">
    <property type="term" value="F:zinc ion binding"/>
    <property type="evidence" value="ECO:0007669"/>
    <property type="project" value="UniProtKB-KW"/>
</dbReference>
<evidence type="ECO:0000256" key="8">
    <source>
        <dbReference type="SAM" id="MobiDB-lite"/>
    </source>
</evidence>
<dbReference type="STRING" id="322104.A3LU82"/>
<dbReference type="SUPFAM" id="SSF57667">
    <property type="entry name" value="beta-beta-alpha zinc fingers"/>
    <property type="match status" value="1"/>
</dbReference>
<dbReference type="PROSITE" id="PS50157">
    <property type="entry name" value="ZINC_FINGER_C2H2_2"/>
    <property type="match status" value="2"/>
</dbReference>
<organism evidence="10 11">
    <name type="scientific">Scheffersomyces stipitis (strain ATCC 58785 / CBS 6054 / NBRC 10063 / NRRL Y-11545)</name>
    <name type="common">Yeast</name>
    <name type="synonym">Pichia stipitis</name>
    <dbReference type="NCBI Taxonomy" id="322104"/>
    <lineage>
        <taxon>Eukaryota</taxon>
        <taxon>Fungi</taxon>
        <taxon>Dikarya</taxon>
        <taxon>Ascomycota</taxon>
        <taxon>Saccharomycotina</taxon>
        <taxon>Pichiomycetes</taxon>
        <taxon>Debaryomycetaceae</taxon>
        <taxon>Scheffersomyces</taxon>
    </lineage>
</organism>
<dbReference type="KEGG" id="pic:PICST_67657"/>
<feature type="compositionally biased region" description="Polar residues" evidence="8">
    <location>
        <begin position="152"/>
        <end position="163"/>
    </location>
</feature>
<dbReference type="GeneID" id="4838736"/>
<dbReference type="AlphaFoldDB" id="A3LU82"/>
<evidence type="ECO:0000256" key="6">
    <source>
        <dbReference type="ARBA" id="ARBA00023242"/>
    </source>
</evidence>
<evidence type="ECO:0000313" key="11">
    <source>
        <dbReference type="Proteomes" id="UP000002258"/>
    </source>
</evidence>
<feature type="region of interest" description="Disordered" evidence="8">
    <location>
        <begin position="84"/>
        <end position="234"/>
    </location>
</feature>
<evidence type="ECO:0000256" key="4">
    <source>
        <dbReference type="ARBA" id="ARBA00022771"/>
    </source>
</evidence>
<dbReference type="InterPro" id="IPR036236">
    <property type="entry name" value="Znf_C2H2_sf"/>
</dbReference>
<dbReference type="HOGENOM" id="CLU_040688_0_0_1"/>
<dbReference type="GO" id="GO:0000978">
    <property type="term" value="F:RNA polymerase II cis-regulatory region sequence-specific DNA binding"/>
    <property type="evidence" value="ECO:0007669"/>
    <property type="project" value="InterPro"/>
</dbReference>
<dbReference type="Pfam" id="PF00096">
    <property type="entry name" value="zf-C2H2"/>
    <property type="match status" value="2"/>
</dbReference>
<feature type="domain" description="C2H2-type" evidence="9">
    <location>
        <begin position="405"/>
        <end position="432"/>
    </location>
</feature>
<feature type="domain" description="C2H2-type" evidence="9">
    <location>
        <begin position="433"/>
        <end position="460"/>
    </location>
</feature>
<name>A3LU82_PICST</name>
<feature type="compositionally biased region" description="Low complexity" evidence="8">
    <location>
        <begin position="206"/>
        <end position="225"/>
    </location>
</feature>
<feature type="compositionally biased region" description="Polar residues" evidence="8">
    <location>
        <begin position="1"/>
        <end position="18"/>
    </location>
</feature>
<proteinExistence type="predicted"/>
<dbReference type="OMA" id="SHPMNEN"/>
<dbReference type="OrthoDB" id="8922241at2759"/>
<evidence type="ECO:0000259" key="9">
    <source>
        <dbReference type="PROSITE" id="PS50157"/>
    </source>
</evidence>
<evidence type="ECO:0000256" key="5">
    <source>
        <dbReference type="ARBA" id="ARBA00022833"/>
    </source>
</evidence>
<keyword evidence="5" id="KW-0862">Zinc</keyword>
<evidence type="ECO:0000313" key="10">
    <source>
        <dbReference type="EMBL" id="ABN66538.2"/>
    </source>
</evidence>
<reference evidence="10 11" key="1">
    <citation type="journal article" date="2007" name="Nat. Biotechnol.">
        <title>Genome sequence of the lignocellulose-bioconverting and xylose-fermenting yeast Pichia stipitis.</title>
        <authorList>
            <person name="Jeffries T.W."/>
            <person name="Grigoriev I.V."/>
            <person name="Grimwood J."/>
            <person name="Laplaza J.M."/>
            <person name="Aerts A."/>
            <person name="Salamov A."/>
            <person name="Schmutz J."/>
            <person name="Lindquist E."/>
            <person name="Dehal P."/>
            <person name="Shapiro H."/>
            <person name="Jin Y.S."/>
            <person name="Passoth V."/>
            <person name="Richardson P.M."/>
        </authorList>
    </citation>
    <scope>NUCLEOTIDE SEQUENCE [LARGE SCALE GENOMIC DNA]</scope>
    <source>
        <strain evidence="11">ATCC 58785 / CBS 6054 / NBRC 10063 / NRRL Y-11545</strain>
    </source>
</reference>
<dbReference type="eggNOG" id="KOG1721">
    <property type="taxonomic scope" value="Eukaryota"/>
</dbReference>